<dbReference type="CDD" id="cd04451">
    <property type="entry name" value="S1_IF1"/>
    <property type="match status" value="1"/>
</dbReference>
<dbReference type="HAMAP" id="MF_00075">
    <property type="entry name" value="IF_1"/>
    <property type="match status" value="1"/>
</dbReference>
<keyword evidence="4" id="KW-0963">Cytoplasm</keyword>
<accession>A0ABZ0UNJ6</accession>
<evidence type="ECO:0000313" key="8">
    <source>
        <dbReference type="Proteomes" id="UP001327219"/>
    </source>
</evidence>
<evidence type="ECO:0000256" key="1">
    <source>
        <dbReference type="ARBA" id="ARBA00010939"/>
    </source>
</evidence>
<sequence>MFYIVTNAIKSSIESQYILEIIIIKTISSNSIQNFIYLMAKDDIVEMKGKIIELLPNATFRVELENGHQIIAYTSGKMRKNRIRVLAGDVVTIEMTPYDLTKGRVSHRH</sequence>
<comment type="subunit">
    <text evidence="4">Component of the 30S ribosomal translation pre-initiation complex which assembles on the 30S ribosome in the order IF-2 and IF-3, IF-1 and N-formylmethionyl-tRNA(fMet); mRNA recruitment can occur at any time during PIC assembly.</text>
</comment>
<evidence type="ECO:0000256" key="2">
    <source>
        <dbReference type="ARBA" id="ARBA00022540"/>
    </source>
</evidence>
<gene>
    <name evidence="4" type="primary">infA</name>
    <name evidence="7" type="ORF">Bandiella_01430</name>
</gene>
<dbReference type="NCBIfam" id="TIGR00008">
    <property type="entry name" value="infA"/>
    <property type="match status" value="1"/>
</dbReference>
<evidence type="ECO:0000256" key="4">
    <source>
        <dbReference type="HAMAP-Rule" id="MF_00075"/>
    </source>
</evidence>
<dbReference type="Pfam" id="PF01176">
    <property type="entry name" value="eIF-1a"/>
    <property type="match status" value="1"/>
</dbReference>
<dbReference type="EMBL" id="CP110820">
    <property type="protein sequence ID" value="WPX97282.1"/>
    <property type="molecule type" value="Genomic_DNA"/>
</dbReference>
<dbReference type="InterPro" id="IPR012340">
    <property type="entry name" value="NA-bd_OB-fold"/>
</dbReference>
<dbReference type="Proteomes" id="UP001327219">
    <property type="component" value="Chromosome"/>
</dbReference>
<dbReference type="GO" id="GO:0003743">
    <property type="term" value="F:translation initiation factor activity"/>
    <property type="evidence" value="ECO:0007669"/>
    <property type="project" value="UniProtKB-KW"/>
</dbReference>
<evidence type="ECO:0000313" key="7">
    <source>
        <dbReference type="EMBL" id="WPX97282.1"/>
    </source>
</evidence>
<keyword evidence="4" id="KW-0699">rRNA-binding</keyword>
<keyword evidence="3 4" id="KW-0648">Protein biosynthesis</keyword>
<dbReference type="InterPro" id="IPR004368">
    <property type="entry name" value="TIF_IF1"/>
</dbReference>
<dbReference type="PANTHER" id="PTHR33370">
    <property type="entry name" value="TRANSLATION INITIATION FACTOR IF-1, CHLOROPLASTIC"/>
    <property type="match status" value="1"/>
</dbReference>
<dbReference type="PANTHER" id="PTHR33370:SF1">
    <property type="entry name" value="TRANSLATION INITIATION FACTOR IF-1, CHLOROPLASTIC"/>
    <property type="match status" value="1"/>
</dbReference>
<dbReference type="PROSITE" id="PS50832">
    <property type="entry name" value="S1_IF1_TYPE"/>
    <property type="match status" value="1"/>
</dbReference>
<comment type="similarity">
    <text evidence="1 4">Belongs to the IF-1 family.</text>
</comment>
<evidence type="ECO:0000256" key="5">
    <source>
        <dbReference type="NCBIfam" id="TIGR00008"/>
    </source>
</evidence>
<comment type="subcellular location">
    <subcellularLocation>
        <location evidence="4">Cytoplasm</location>
    </subcellularLocation>
</comment>
<protein>
    <recommendedName>
        <fullName evidence="4 5">Translation initiation factor IF-1</fullName>
    </recommendedName>
</protein>
<evidence type="ECO:0000259" key="6">
    <source>
        <dbReference type="PROSITE" id="PS50832"/>
    </source>
</evidence>
<comment type="function">
    <text evidence="4">One of the essential components for the initiation of protein synthesis. Stabilizes the binding of IF-2 and IF-3 on the 30S subunit to which N-formylmethionyl-tRNA(fMet) subsequently binds. Helps modulate mRNA selection, yielding the 30S pre-initiation complex (PIC). Upon addition of the 50S ribosomal subunit IF-1, IF-2 and IF-3 are released leaving the mature 70S translation initiation complex.</text>
</comment>
<proteinExistence type="inferred from homology"/>
<name>A0ABZ0UNJ6_9RICK</name>
<evidence type="ECO:0000256" key="3">
    <source>
        <dbReference type="ARBA" id="ARBA00022917"/>
    </source>
</evidence>
<keyword evidence="8" id="KW-1185">Reference proteome</keyword>
<dbReference type="InterPro" id="IPR006196">
    <property type="entry name" value="RNA-binding_domain_S1_IF1"/>
</dbReference>
<dbReference type="SUPFAM" id="SSF50249">
    <property type="entry name" value="Nucleic acid-binding proteins"/>
    <property type="match status" value="1"/>
</dbReference>
<feature type="domain" description="S1-like" evidence="6">
    <location>
        <begin position="39"/>
        <end position="109"/>
    </location>
</feature>
<keyword evidence="2 4" id="KW-0396">Initiation factor</keyword>
<reference evidence="7 8" key="1">
    <citation type="submission" date="2022-11" db="EMBL/GenBank/DDBJ databases">
        <title>Host association and intracellularity evolved multiple times independently in the Rickettsiales.</title>
        <authorList>
            <person name="Castelli M."/>
            <person name="Nardi T."/>
            <person name="Gammuto L."/>
            <person name="Bellinzona G."/>
            <person name="Sabaneyeva E."/>
            <person name="Potekhin A."/>
            <person name="Serra V."/>
            <person name="Petroni G."/>
            <person name="Sassera D."/>
        </authorList>
    </citation>
    <scope>NUCLEOTIDE SEQUENCE [LARGE SCALE GENOMIC DNA]</scope>
    <source>
        <strain evidence="7 8">NDG2</strain>
    </source>
</reference>
<organism evidence="7 8">
    <name type="scientific">Candidatus Bandiella euplotis</name>
    <dbReference type="NCBI Taxonomy" id="1664265"/>
    <lineage>
        <taxon>Bacteria</taxon>
        <taxon>Pseudomonadati</taxon>
        <taxon>Pseudomonadota</taxon>
        <taxon>Alphaproteobacteria</taxon>
        <taxon>Rickettsiales</taxon>
        <taxon>Candidatus Midichloriaceae</taxon>
        <taxon>Candidatus Bandiella</taxon>
    </lineage>
</organism>
<dbReference type="Gene3D" id="2.40.50.140">
    <property type="entry name" value="Nucleic acid-binding proteins"/>
    <property type="match status" value="1"/>
</dbReference>
<keyword evidence="4" id="KW-0694">RNA-binding</keyword>